<keyword evidence="2" id="KW-1185">Reference proteome</keyword>
<evidence type="ECO:0000313" key="2">
    <source>
        <dbReference type="Proteomes" id="UP000308600"/>
    </source>
</evidence>
<evidence type="ECO:0000313" key="1">
    <source>
        <dbReference type="EMBL" id="TFK65430.1"/>
    </source>
</evidence>
<dbReference type="Proteomes" id="UP000308600">
    <property type="component" value="Unassembled WGS sequence"/>
</dbReference>
<dbReference type="EMBL" id="ML208437">
    <property type="protein sequence ID" value="TFK65430.1"/>
    <property type="molecule type" value="Genomic_DNA"/>
</dbReference>
<name>A0ACD3AID4_9AGAR</name>
<proteinExistence type="predicted"/>
<reference evidence="1 2" key="1">
    <citation type="journal article" date="2019" name="Nat. Ecol. Evol.">
        <title>Megaphylogeny resolves global patterns of mushroom evolution.</title>
        <authorList>
            <person name="Varga T."/>
            <person name="Krizsan K."/>
            <person name="Foldi C."/>
            <person name="Dima B."/>
            <person name="Sanchez-Garcia M."/>
            <person name="Sanchez-Ramirez S."/>
            <person name="Szollosi G.J."/>
            <person name="Szarkandi J.G."/>
            <person name="Papp V."/>
            <person name="Albert L."/>
            <person name="Andreopoulos W."/>
            <person name="Angelini C."/>
            <person name="Antonin V."/>
            <person name="Barry K.W."/>
            <person name="Bougher N.L."/>
            <person name="Buchanan P."/>
            <person name="Buyck B."/>
            <person name="Bense V."/>
            <person name="Catcheside P."/>
            <person name="Chovatia M."/>
            <person name="Cooper J."/>
            <person name="Damon W."/>
            <person name="Desjardin D."/>
            <person name="Finy P."/>
            <person name="Geml J."/>
            <person name="Haridas S."/>
            <person name="Hughes K."/>
            <person name="Justo A."/>
            <person name="Karasinski D."/>
            <person name="Kautmanova I."/>
            <person name="Kiss B."/>
            <person name="Kocsube S."/>
            <person name="Kotiranta H."/>
            <person name="LaButti K.M."/>
            <person name="Lechner B.E."/>
            <person name="Liimatainen K."/>
            <person name="Lipzen A."/>
            <person name="Lukacs Z."/>
            <person name="Mihaltcheva S."/>
            <person name="Morgado L.N."/>
            <person name="Niskanen T."/>
            <person name="Noordeloos M.E."/>
            <person name="Ohm R.A."/>
            <person name="Ortiz-Santana B."/>
            <person name="Ovrebo C."/>
            <person name="Racz N."/>
            <person name="Riley R."/>
            <person name="Savchenko A."/>
            <person name="Shiryaev A."/>
            <person name="Soop K."/>
            <person name="Spirin V."/>
            <person name="Szebenyi C."/>
            <person name="Tomsovsky M."/>
            <person name="Tulloss R.E."/>
            <person name="Uehling J."/>
            <person name="Grigoriev I.V."/>
            <person name="Vagvolgyi C."/>
            <person name="Papp T."/>
            <person name="Martin F.M."/>
            <person name="Miettinen O."/>
            <person name="Hibbett D.S."/>
            <person name="Nagy L.G."/>
        </authorList>
    </citation>
    <scope>NUCLEOTIDE SEQUENCE [LARGE SCALE GENOMIC DNA]</scope>
    <source>
        <strain evidence="1 2">NL-1719</strain>
    </source>
</reference>
<organism evidence="1 2">
    <name type="scientific">Pluteus cervinus</name>
    <dbReference type="NCBI Taxonomy" id="181527"/>
    <lineage>
        <taxon>Eukaryota</taxon>
        <taxon>Fungi</taxon>
        <taxon>Dikarya</taxon>
        <taxon>Basidiomycota</taxon>
        <taxon>Agaricomycotina</taxon>
        <taxon>Agaricomycetes</taxon>
        <taxon>Agaricomycetidae</taxon>
        <taxon>Agaricales</taxon>
        <taxon>Pluteineae</taxon>
        <taxon>Pluteaceae</taxon>
        <taxon>Pluteus</taxon>
    </lineage>
</organism>
<sequence>MTSPSAGAGHHIPYIGLSLGWFLNKDISLTFLRSTLPRILFKLFLLICFFHLPHIYFQLYAVPLSLPEPAVSNAEVSSSRTLEWNLDTPIQWPRLSERLKAEWKLAKSASLALLSLNFALLQIDAVSSSTVTKTTTVLSFWLAVASLVCCILQSCLSPMKETYESLLDGTKYQAFMFWIVWISMILPTSFAIWSSINLMITVGIYSYAGTLKNDGSDAAVPVEKCVVSTVLVLIGLTMLVVYLPILRVAVTLGRESHPSPGGAEAHSHEDEANTTS</sequence>
<accession>A0ACD3AID4</accession>
<protein>
    <submittedName>
        <fullName evidence="1">Uncharacterized protein</fullName>
    </submittedName>
</protein>
<gene>
    <name evidence="1" type="ORF">BDN72DRAFT_845594</name>
</gene>